<name>A0A9J7HTZ0_BRAFL</name>
<dbReference type="GO" id="GO:0045087">
    <property type="term" value="P:innate immune response"/>
    <property type="evidence" value="ECO:0007669"/>
    <property type="project" value="UniProtKB-ARBA"/>
</dbReference>
<dbReference type="PROSITE" id="PS51450">
    <property type="entry name" value="LRR"/>
    <property type="match status" value="2"/>
</dbReference>
<gene>
    <name evidence="19" type="primary">LOC118408566</name>
</gene>
<dbReference type="Pfam" id="PF07714">
    <property type="entry name" value="PK_Tyr_Ser-Thr"/>
    <property type="match status" value="1"/>
</dbReference>
<evidence type="ECO:0000256" key="2">
    <source>
        <dbReference type="ARBA" id="ARBA00022443"/>
    </source>
</evidence>
<feature type="binding site" evidence="13">
    <location>
        <position position="584"/>
    </location>
    <ligand>
        <name>ATP</name>
        <dbReference type="ChEBI" id="CHEBI:30616"/>
    </ligand>
</feature>
<evidence type="ECO:0000256" key="10">
    <source>
        <dbReference type="ARBA" id="ARBA00029998"/>
    </source>
</evidence>
<dbReference type="Pfam" id="PF00560">
    <property type="entry name" value="LRR_1"/>
    <property type="match status" value="1"/>
</dbReference>
<dbReference type="InterPro" id="IPR003591">
    <property type="entry name" value="Leu-rich_rpt_typical-subtyp"/>
</dbReference>
<dbReference type="CDD" id="cd01670">
    <property type="entry name" value="Death"/>
    <property type="match status" value="1"/>
</dbReference>
<dbReference type="InterPro" id="IPR008271">
    <property type="entry name" value="Ser/Thr_kinase_AS"/>
</dbReference>
<dbReference type="GO" id="GO:0043123">
    <property type="term" value="P:positive regulation of canonical NF-kappaB signal transduction"/>
    <property type="evidence" value="ECO:0007669"/>
    <property type="project" value="UniProtKB-ARBA"/>
</dbReference>
<reference evidence="19" key="1">
    <citation type="submission" date="2025-08" db="UniProtKB">
        <authorList>
            <consortium name="RefSeq"/>
        </authorList>
    </citation>
    <scope>IDENTIFICATION</scope>
    <source>
        <strain evidence="19">S238N-H82</strain>
        <tissue evidence="19">Testes</tissue>
    </source>
</reference>
<evidence type="ECO:0000256" key="12">
    <source>
        <dbReference type="PROSITE-ProRule" id="PRU00192"/>
    </source>
</evidence>
<feature type="domain" description="SH3" evidence="15">
    <location>
        <begin position="4"/>
        <end position="63"/>
    </location>
</feature>
<dbReference type="InterPro" id="IPR032675">
    <property type="entry name" value="LRR_dom_sf"/>
</dbReference>
<organism evidence="18 19">
    <name type="scientific">Branchiostoma floridae</name>
    <name type="common">Florida lancelet</name>
    <name type="synonym">Amphioxus</name>
    <dbReference type="NCBI Taxonomy" id="7739"/>
    <lineage>
        <taxon>Eukaryota</taxon>
        <taxon>Metazoa</taxon>
        <taxon>Chordata</taxon>
        <taxon>Cephalochordata</taxon>
        <taxon>Leptocardii</taxon>
        <taxon>Amphioxiformes</taxon>
        <taxon>Branchiostomatidae</taxon>
        <taxon>Branchiostoma</taxon>
    </lineage>
</organism>
<dbReference type="PANTHER" id="PTHR48051:SF54">
    <property type="entry name" value="LEUCINE-RICH REPEAT-CONTAINING PROTEIN"/>
    <property type="match status" value="1"/>
</dbReference>
<dbReference type="Gene3D" id="1.10.533.10">
    <property type="entry name" value="Death Domain, Fas"/>
    <property type="match status" value="1"/>
</dbReference>
<dbReference type="SMART" id="SM00005">
    <property type="entry name" value="DEATH"/>
    <property type="match status" value="1"/>
</dbReference>
<dbReference type="SUPFAM" id="SSF56112">
    <property type="entry name" value="Protein kinase-like (PK-like)"/>
    <property type="match status" value="1"/>
</dbReference>
<evidence type="ECO:0000256" key="5">
    <source>
        <dbReference type="ARBA" id="ARBA00022737"/>
    </source>
</evidence>
<dbReference type="InterPro" id="IPR055414">
    <property type="entry name" value="LRR_R13L4/SHOC2-like"/>
</dbReference>
<feature type="domain" description="Protein kinase" evidence="16">
    <location>
        <begin position="555"/>
        <end position="820"/>
    </location>
</feature>
<accession>A0A9J7HTZ0</accession>
<dbReference type="Pfam" id="PF23598">
    <property type="entry name" value="LRR_14"/>
    <property type="match status" value="1"/>
</dbReference>
<dbReference type="FunFam" id="1.10.510.10:FF:002756">
    <property type="match status" value="1"/>
</dbReference>
<dbReference type="SMART" id="SM00364">
    <property type="entry name" value="LRR_BAC"/>
    <property type="match status" value="9"/>
</dbReference>
<evidence type="ECO:0000313" key="19">
    <source>
        <dbReference type="RefSeq" id="XP_035665268.1"/>
    </source>
</evidence>
<keyword evidence="4" id="KW-0433">Leucine-rich repeat</keyword>
<dbReference type="PROSITE" id="PS50017">
    <property type="entry name" value="DEATH_DOMAIN"/>
    <property type="match status" value="1"/>
</dbReference>
<dbReference type="Pfam" id="PF00531">
    <property type="entry name" value="Death"/>
    <property type="match status" value="1"/>
</dbReference>
<dbReference type="Gene3D" id="2.30.30.40">
    <property type="entry name" value="SH3 Domains"/>
    <property type="match status" value="1"/>
</dbReference>
<dbReference type="GO" id="GO:0007165">
    <property type="term" value="P:signal transduction"/>
    <property type="evidence" value="ECO:0007669"/>
    <property type="project" value="InterPro"/>
</dbReference>
<dbReference type="GO" id="GO:0031349">
    <property type="term" value="P:positive regulation of defense response"/>
    <property type="evidence" value="ECO:0007669"/>
    <property type="project" value="UniProtKB-ARBA"/>
</dbReference>
<dbReference type="SUPFAM" id="SSF47986">
    <property type="entry name" value="DEATH domain"/>
    <property type="match status" value="1"/>
</dbReference>
<keyword evidence="19" id="KW-0418">Kinase</keyword>
<dbReference type="InterPro" id="IPR000488">
    <property type="entry name" value="Death_dom"/>
</dbReference>
<keyword evidence="2 12" id="KW-0728">SH3 domain</keyword>
<dbReference type="InterPro" id="IPR000719">
    <property type="entry name" value="Prot_kinase_dom"/>
</dbReference>
<dbReference type="SUPFAM" id="SSF50044">
    <property type="entry name" value="SH3-domain"/>
    <property type="match status" value="1"/>
</dbReference>
<evidence type="ECO:0000256" key="14">
    <source>
        <dbReference type="SAM" id="MobiDB-lite"/>
    </source>
</evidence>
<dbReference type="GO" id="GO:0005737">
    <property type="term" value="C:cytoplasm"/>
    <property type="evidence" value="ECO:0000318"/>
    <property type="project" value="GO_Central"/>
</dbReference>
<dbReference type="InterPro" id="IPR001611">
    <property type="entry name" value="Leu-rich_rpt"/>
</dbReference>
<evidence type="ECO:0000313" key="18">
    <source>
        <dbReference type="Proteomes" id="UP000001554"/>
    </source>
</evidence>
<keyword evidence="7 13" id="KW-0067">ATP-binding</keyword>
<dbReference type="PROSITE" id="PS50002">
    <property type="entry name" value="SH3"/>
    <property type="match status" value="1"/>
</dbReference>
<dbReference type="Pfam" id="PF00018">
    <property type="entry name" value="SH3_1"/>
    <property type="match status" value="1"/>
</dbReference>
<evidence type="ECO:0000256" key="6">
    <source>
        <dbReference type="ARBA" id="ARBA00022741"/>
    </source>
</evidence>
<protein>
    <recommendedName>
        <fullName evidence="8">Leucine-rich repeat protein SHOC-2</fullName>
    </recommendedName>
    <alternativeName>
        <fullName evidence="11">Protein soc-2 homolog</fullName>
    </alternativeName>
    <alternativeName>
        <fullName evidence="9 10">protein Sur-8 homolog</fullName>
    </alternativeName>
</protein>
<dbReference type="AlphaFoldDB" id="A0A9J7HTZ0"/>
<comment type="similarity">
    <text evidence="1">Belongs to the protein kinase superfamily. STE Ser/Thr protein kinase family. MAP kinase kinase kinase subfamily.</text>
</comment>
<dbReference type="InterPro" id="IPR017441">
    <property type="entry name" value="Protein_kinase_ATP_BS"/>
</dbReference>
<dbReference type="SMART" id="SM00220">
    <property type="entry name" value="S_TKc"/>
    <property type="match status" value="1"/>
</dbReference>
<dbReference type="OrthoDB" id="26539at2759"/>
<dbReference type="SUPFAM" id="SSF52058">
    <property type="entry name" value="L domain-like"/>
    <property type="match status" value="1"/>
</dbReference>
<evidence type="ECO:0000259" key="16">
    <source>
        <dbReference type="PROSITE" id="PS50011"/>
    </source>
</evidence>
<evidence type="ECO:0000256" key="13">
    <source>
        <dbReference type="PROSITE-ProRule" id="PRU10141"/>
    </source>
</evidence>
<keyword evidence="19" id="KW-0808">Transferase</keyword>
<dbReference type="GeneID" id="118408566"/>
<dbReference type="PANTHER" id="PTHR48051">
    <property type="match status" value="1"/>
</dbReference>
<dbReference type="GO" id="GO:0005524">
    <property type="term" value="F:ATP binding"/>
    <property type="evidence" value="ECO:0007669"/>
    <property type="project" value="UniProtKB-UniRule"/>
</dbReference>
<evidence type="ECO:0000256" key="7">
    <source>
        <dbReference type="ARBA" id="ARBA00022840"/>
    </source>
</evidence>
<dbReference type="Gene3D" id="3.80.10.10">
    <property type="entry name" value="Ribonuclease Inhibitor"/>
    <property type="match status" value="3"/>
</dbReference>
<dbReference type="Gene3D" id="1.10.510.10">
    <property type="entry name" value="Transferase(Phosphotransferase) domain 1"/>
    <property type="match status" value="1"/>
</dbReference>
<evidence type="ECO:0000256" key="9">
    <source>
        <dbReference type="ARBA" id="ARBA00029588"/>
    </source>
</evidence>
<dbReference type="KEGG" id="bfo:118408566"/>
<feature type="domain" description="Death" evidence="17">
    <location>
        <begin position="437"/>
        <end position="507"/>
    </location>
</feature>
<dbReference type="Pfam" id="PF13855">
    <property type="entry name" value="LRR_8"/>
    <property type="match status" value="1"/>
</dbReference>
<dbReference type="InterPro" id="IPR001245">
    <property type="entry name" value="Ser-Thr/Tyr_kinase_cat_dom"/>
</dbReference>
<evidence type="ECO:0000256" key="11">
    <source>
        <dbReference type="ARBA" id="ARBA00032455"/>
    </source>
</evidence>
<feature type="region of interest" description="Disordered" evidence="14">
    <location>
        <begin position="505"/>
        <end position="526"/>
    </location>
</feature>
<evidence type="ECO:0000259" key="17">
    <source>
        <dbReference type="PROSITE" id="PS50017"/>
    </source>
</evidence>
<dbReference type="PROSITE" id="PS00108">
    <property type="entry name" value="PROTEIN_KINASE_ST"/>
    <property type="match status" value="1"/>
</dbReference>
<evidence type="ECO:0000256" key="1">
    <source>
        <dbReference type="ARBA" id="ARBA00006529"/>
    </source>
</evidence>
<dbReference type="InterPro" id="IPR050216">
    <property type="entry name" value="LRR_domain-containing"/>
</dbReference>
<dbReference type="PROSITE" id="PS00107">
    <property type="entry name" value="PROTEIN_KINASE_ATP"/>
    <property type="match status" value="1"/>
</dbReference>
<keyword evidence="3" id="KW-0723">Serine/threonine-protein kinase</keyword>
<dbReference type="GO" id="GO:0071345">
    <property type="term" value="P:cellular response to cytokine stimulus"/>
    <property type="evidence" value="ECO:0007669"/>
    <property type="project" value="UniProtKB-ARBA"/>
</dbReference>
<sequence>MMTEKDEVVVAMFNWEAQTVDDLDIKENERLILLDDTGLWWRVRNAKNQVGYVPSNYVRRENSKEGESNYLQTGNSNMAACLNLQPQTVNGLLKLDLSNQGLTSIPEEVFDITDLEVLDVSRNKLTSIPEAIGRLQNLSRLDADGNMLTSLPQAIGSLQKMTHLYIYNNQLKEVPPGVCMLSNLQVLDANNNKFSTFPPDVSSNKLSAFPPGVEKLQKLKELGIADNKLTKLPPGVCLLSNLERLIANRNPIAYLPDDVTRLKRLKLLDVASCQFDEFPRQVLRLKTLEELYAGQPEGRKFGTVPDELGNLQHMWFLSLSRNLLRTLPSTLSHLHNLREVYLSNNKFDTFPEALCELPAMEKLYIRNNNITRIPTALHRADKLKDLCVSGNPLTYPPQDVCKQGTGAIMAFLKQEAEKDERILRAFNRLSVRMSQTQWKPLARSLGLSNRAVDAIKASAPDDVPDQVYQTLEQWREKEGEAATLSALEQHLRDLDFQQLAEQLLPEPRTPDRRGQETGAVGLVDGQEKDALQNSARRYPSVTVDQKFPIIHFDRLEEQSILGRGGFAYVMKARHLDWKQDVAVKCLFTRQIEGSEQDVLYSEARKLNLGSRSDHVISLLGVCLDPNFAIVMPYMENGSLAGLLRDVDVPWVLRWRMAHEISLGMTFLHCQNPQILHCDLKAENVLLDGDFHVKISDFGLSKWKAESRVVTKTSPEGSTITHAPPEYFADINLAPNTKFDVYSFGVLLWEIVTRTQPYGLAANSALISIAVTMGQRPDLTLIPTDREDVTSVSELMQTCWNQNQEDRPPFDDCADKLHHLIDGFSQQEILQAISTVVKMKAAASKK</sequence>
<evidence type="ECO:0000256" key="3">
    <source>
        <dbReference type="ARBA" id="ARBA00022527"/>
    </source>
</evidence>
<dbReference type="PROSITE" id="PS50011">
    <property type="entry name" value="PROTEIN_KINASE_DOM"/>
    <property type="match status" value="1"/>
</dbReference>
<dbReference type="SMART" id="SM00369">
    <property type="entry name" value="LRR_TYP"/>
    <property type="match status" value="11"/>
</dbReference>
<evidence type="ECO:0000256" key="4">
    <source>
        <dbReference type="ARBA" id="ARBA00022614"/>
    </source>
</evidence>
<evidence type="ECO:0000259" key="15">
    <source>
        <dbReference type="PROSITE" id="PS50002"/>
    </source>
</evidence>
<dbReference type="InterPro" id="IPR011029">
    <property type="entry name" value="DEATH-like_dom_sf"/>
</dbReference>
<keyword evidence="6 13" id="KW-0547">Nucleotide-binding</keyword>
<evidence type="ECO:0000256" key="8">
    <source>
        <dbReference type="ARBA" id="ARBA00023907"/>
    </source>
</evidence>
<dbReference type="SMART" id="SM00326">
    <property type="entry name" value="SH3"/>
    <property type="match status" value="1"/>
</dbReference>
<dbReference type="InterPro" id="IPR036028">
    <property type="entry name" value="SH3-like_dom_sf"/>
</dbReference>
<dbReference type="Proteomes" id="UP000001554">
    <property type="component" value="Unplaced"/>
</dbReference>
<keyword evidence="5" id="KW-0677">Repeat</keyword>
<dbReference type="GO" id="GO:0004674">
    <property type="term" value="F:protein serine/threonine kinase activity"/>
    <property type="evidence" value="ECO:0007669"/>
    <property type="project" value="UniProtKB-KW"/>
</dbReference>
<proteinExistence type="inferred from homology"/>
<dbReference type="InterPro" id="IPR001452">
    <property type="entry name" value="SH3_domain"/>
</dbReference>
<keyword evidence="18" id="KW-1185">Reference proteome</keyword>
<dbReference type="InterPro" id="IPR011009">
    <property type="entry name" value="Kinase-like_dom_sf"/>
</dbReference>
<dbReference type="GO" id="GO:0009893">
    <property type="term" value="P:positive regulation of metabolic process"/>
    <property type="evidence" value="ECO:0007669"/>
    <property type="project" value="UniProtKB-ARBA"/>
</dbReference>
<dbReference type="RefSeq" id="XP_035665268.1">
    <property type="nucleotide sequence ID" value="XM_035809375.1"/>
</dbReference>